<dbReference type="GO" id="GO:0016787">
    <property type="term" value="F:hydrolase activity"/>
    <property type="evidence" value="ECO:0007669"/>
    <property type="project" value="UniProtKB-KW"/>
</dbReference>
<keyword evidence="1" id="KW-0378">Hydrolase</keyword>
<evidence type="ECO:0000313" key="4">
    <source>
        <dbReference type="Proteomes" id="UP000254495"/>
    </source>
</evidence>
<keyword evidence="2" id="KW-0546">Nucleotide metabolism</keyword>
<dbReference type="Proteomes" id="UP000254495">
    <property type="component" value="Unassembled WGS sequence"/>
</dbReference>
<evidence type="ECO:0000256" key="2">
    <source>
        <dbReference type="ARBA" id="ARBA00023080"/>
    </source>
</evidence>
<dbReference type="GO" id="GO:0009117">
    <property type="term" value="P:nucleotide metabolic process"/>
    <property type="evidence" value="ECO:0007669"/>
    <property type="project" value="UniProtKB-KW"/>
</dbReference>
<organism evidence="3 4">
    <name type="scientific">Escherichia coli</name>
    <dbReference type="NCBI Taxonomy" id="562"/>
    <lineage>
        <taxon>Bacteria</taxon>
        <taxon>Pseudomonadati</taxon>
        <taxon>Pseudomonadota</taxon>
        <taxon>Gammaproteobacteria</taxon>
        <taxon>Enterobacterales</taxon>
        <taxon>Enterobacteriaceae</taxon>
        <taxon>Escherichia</taxon>
    </lineage>
</organism>
<dbReference type="EMBL" id="UGCU01000001">
    <property type="protein sequence ID" value="STJ12027.1"/>
    <property type="molecule type" value="Genomic_DNA"/>
</dbReference>
<sequence length="49" mass="5189">MAKITGKPLTEENARLQLRKASGNIVTFYTGLALFNSANGASTNRSGAF</sequence>
<dbReference type="InterPro" id="IPR029001">
    <property type="entry name" value="ITPase-like_fam"/>
</dbReference>
<evidence type="ECO:0000313" key="3">
    <source>
        <dbReference type="EMBL" id="STJ12027.1"/>
    </source>
</evidence>
<evidence type="ECO:0000256" key="1">
    <source>
        <dbReference type="ARBA" id="ARBA00022801"/>
    </source>
</evidence>
<dbReference type="AlphaFoldDB" id="A0A376VLC3"/>
<protein>
    <submittedName>
        <fullName evidence="3">Maf-like protein</fullName>
    </submittedName>
</protein>
<proteinExistence type="predicted"/>
<accession>A0A376VLC3</accession>
<name>A0A376VLC3_ECOLX</name>
<dbReference type="SUPFAM" id="SSF52972">
    <property type="entry name" value="ITPase-like"/>
    <property type="match status" value="1"/>
</dbReference>
<dbReference type="Gene3D" id="3.90.950.10">
    <property type="match status" value="1"/>
</dbReference>
<gene>
    <name evidence="3" type="ORF">NCTC9077_03766</name>
</gene>
<reference evidence="3 4" key="1">
    <citation type="submission" date="2018-06" db="EMBL/GenBank/DDBJ databases">
        <authorList>
            <consortium name="Pathogen Informatics"/>
            <person name="Doyle S."/>
        </authorList>
    </citation>
    <scope>NUCLEOTIDE SEQUENCE [LARGE SCALE GENOMIC DNA]</scope>
    <source>
        <strain evidence="3 4">NCTC9077</strain>
    </source>
</reference>